<feature type="transmembrane region" description="Helical" evidence="1">
    <location>
        <begin position="6"/>
        <end position="27"/>
    </location>
</feature>
<keyword evidence="1" id="KW-0472">Membrane</keyword>
<protein>
    <submittedName>
        <fullName evidence="2">Uncharacterized protein</fullName>
    </submittedName>
</protein>
<dbReference type="STRING" id="1802114.A2719_03065"/>
<gene>
    <name evidence="2" type="ORF">A2719_03065</name>
</gene>
<feature type="transmembrane region" description="Helical" evidence="1">
    <location>
        <begin position="39"/>
        <end position="60"/>
    </location>
</feature>
<dbReference type="Proteomes" id="UP000177480">
    <property type="component" value="Unassembled WGS sequence"/>
</dbReference>
<dbReference type="EMBL" id="MHNK01000010">
    <property type="protein sequence ID" value="OGZ43917.1"/>
    <property type="molecule type" value="Genomic_DNA"/>
</dbReference>
<accession>A0A1G2G1D7</accession>
<comment type="caution">
    <text evidence="2">The sequence shown here is derived from an EMBL/GenBank/DDBJ whole genome shotgun (WGS) entry which is preliminary data.</text>
</comment>
<reference evidence="2 3" key="1">
    <citation type="journal article" date="2016" name="Nat. Commun.">
        <title>Thousands of microbial genomes shed light on interconnected biogeochemical processes in an aquifer system.</title>
        <authorList>
            <person name="Anantharaman K."/>
            <person name="Brown C.T."/>
            <person name="Hug L.A."/>
            <person name="Sharon I."/>
            <person name="Castelle C.J."/>
            <person name="Probst A.J."/>
            <person name="Thomas B.C."/>
            <person name="Singh A."/>
            <person name="Wilkins M.J."/>
            <person name="Karaoz U."/>
            <person name="Brodie E.L."/>
            <person name="Williams K.H."/>
            <person name="Hubbard S.S."/>
            <person name="Banfield J.F."/>
        </authorList>
    </citation>
    <scope>NUCLEOTIDE SEQUENCE [LARGE SCALE GENOMIC DNA]</scope>
</reference>
<evidence type="ECO:0000313" key="3">
    <source>
        <dbReference type="Proteomes" id="UP000177480"/>
    </source>
</evidence>
<evidence type="ECO:0000313" key="2">
    <source>
        <dbReference type="EMBL" id="OGZ43917.1"/>
    </source>
</evidence>
<name>A0A1G2G1D7_9BACT</name>
<sequence length="90" mass="9552">MPGITFSVTFVDVCLFAVALYFLCMVIKSTVDTFHGKTGVNSFANIVGVGVVTAILSIFLGEGVRGTLVLTILVERIAILQMGQDRLAGD</sequence>
<organism evidence="2 3">
    <name type="scientific">Candidatus Ryanbacteria bacterium RIFCSPHIGHO2_01_FULL_45_22</name>
    <dbReference type="NCBI Taxonomy" id="1802114"/>
    <lineage>
        <taxon>Bacteria</taxon>
        <taxon>Candidatus Ryaniibacteriota</taxon>
    </lineage>
</organism>
<proteinExistence type="predicted"/>
<dbReference type="AlphaFoldDB" id="A0A1G2G1D7"/>
<keyword evidence="1" id="KW-1133">Transmembrane helix</keyword>
<evidence type="ECO:0000256" key="1">
    <source>
        <dbReference type="SAM" id="Phobius"/>
    </source>
</evidence>
<keyword evidence="1" id="KW-0812">Transmembrane</keyword>